<organism evidence="2">
    <name type="scientific">Paraconexibacter sp. AEG42_29</name>
    <dbReference type="NCBI Taxonomy" id="2997339"/>
    <lineage>
        <taxon>Bacteria</taxon>
        <taxon>Bacillati</taxon>
        <taxon>Actinomycetota</taxon>
        <taxon>Thermoleophilia</taxon>
        <taxon>Solirubrobacterales</taxon>
        <taxon>Paraconexibacteraceae</taxon>
        <taxon>Paraconexibacter</taxon>
    </lineage>
</organism>
<dbReference type="AlphaFoldDB" id="A0AAU7AUN2"/>
<evidence type="ECO:0000259" key="1">
    <source>
        <dbReference type="PROSITE" id="PS50056"/>
    </source>
</evidence>
<dbReference type="InterPro" id="IPR029021">
    <property type="entry name" value="Prot-tyrosine_phosphatase-like"/>
</dbReference>
<dbReference type="KEGG" id="parq:DSM112329_02238"/>
<proteinExistence type="predicted"/>
<dbReference type="Gene3D" id="3.90.190.10">
    <property type="entry name" value="Protein tyrosine phosphatase superfamily"/>
    <property type="match status" value="1"/>
</dbReference>
<dbReference type="PROSITE" id="PS50056">
    <property type="entry name" value="TYR_PHOSPHATASE_2"/>
    <property type="match status" value="1"/>
</dbReference>
<dbReference type="PROSITE" id="PS00383">
    <property type="entry name" value="TYR_PHOSPHATASE_1"/>
    <property type="match status" value="1"/>
</dbReference>
<dbReference type="EMBL" id="CP114014">
    <property type="protein sequence ID" value="XAY05388.1"/>
    <property type="molecule type" value="Genomic_DNA"/>
</dbReference>
<feature type="domain" description="Tyrosine specific protein phosphatases" evidence="1">
    <location>
        <begin position="77"/>
        <end position="153"/>
    </location>
</feature>
<dbReference type="InterPro" id="IPR016130">
    <property type="entry name" value="Tyr_Pase_AS"/>
</dbReference>
<dbReference type="Pfam" id="PF22785">
    <property type="entry name" value="Tc-R-P"/>
    <property type="match status" value="1"/>
</dbReference>
<sequence length="169" mass="18439">MVVSEWFQTYDFRVVGDGLVSGAQPSDGADVEQLVREAGVTRVVNLCQDAEYAPGEREAVLAAYARLGVGEHRIDLIDFGHVTADALDEAVAVAVPWLRDGETVYVHCRAGWQRSATVASGILAVHLGVGVDEALHRIQVRKPSAQPLHHQLEGLHRWWLDRDPGRSGA</sequence>
<dbReference type="SUPFAM" id="SSF52799">
    <property type="entry name" value="(Phosphotyrosine protein) phosphatases II"/>
    <property type="match status" value="1"/>
</dbReference>
<evidence type="ECO:0000313" key="2">
    <source>
        <dbReference type="EMBL" id="XAY05388.1"/>
    </source>
</evidence>
<protein>
    <submittedName>
        <fullName evidence="2">Dual specificity phosphatase</fullName>
    </submittedName>
</protein>
<name>A0AAU7AUN2_9ACTN</name>
<accession>A0AAU7AUN2</accession>
<reference evidence="2" key="1">
    <citation type="submission" date="2022-12" db="EMBL/GenBank/DDBJ databases">
        <title>Paraconexibacter alkalitolerans sp. nov. and Baekduia alba sp. nov., isolated from soil and emended description of the genera Paraconexibacter (Chun et al., 2020) and Baekduia (An et al., 2020).</title>
        <authorList>
            <person name="Vieira S."/>
            <person name="Huber K.J."/>
            <person name="Geppert A."/>
            <person name="Wolf J."/>
            <person name="Neumann-Schaal M."/>
            <person name="Muesken M."/>
            <person name="Overmann J."/>
        </authorList>
    </citation>
    <scope>NUCLEOTIDE SEQUENCE</scope>
    <source>
        <strain evidence="2">AEG42_29</strain>
    </source>
</reference>
<gene>
    <name evidence="2" type="ORF">DSM112329_02238</name>
</gene>
<dbReference type="InterPro" id="IPR000387">
    <property type="entry name" value="Tyr_Pase_dom"/>
</dbReference>